<name>A0AAV4HXN0_9GAST</name>
<dbReference type="Pfam" id="PF00561">
    <property type="entry name" value="Abhydrolase_1"/>
    <property type="match status" value="1"/>
</dbReference>
<keyword evidence="3" id="KW-1185">Reference proteome</keyword>
<sequence>MVSDLEALRQHWGADKINLFGHSWGGALATKYAVEYPDRTAAVILVNSGRYVASNHYPDEAPGRKNASFVVDTPPEIIEQITRSVDILNSVAPSLAQHMIDQYKLKFIFSYFADLSSIPSKACDDDSVNNTHFDPYMDNAHFNIAANVLIDKSLNNNSLNELRDVQAPMLFFKGECDYISSSIVDALNSRVKGLKKIDVVNRGHQIFYDWSEDYVYLNMAAAFFRGQRDFNSPTDFEKPIIKPDTPYRTHTACLDVNGETISETSCNQFWDQQLSACPAGHVYAANENQCVSVFSYKNQLIGCLDTNDCNQLTPYEGFQPFEYSTYQDLVTLEGNKDSDTIVLFAQGGPSPVQETDYVDFLEEEFLVAYIAQANTVKPHILQTFNMSSDEAMLESNESIQFMRAVHLGLKQTYPNKKIVLVGHSMGAFLSMEYIKKYGFDDLHAVVPIAGRLRVPNDFLYRFALGQDINYQNAFIGPDTSQSIMTKFWFYNPDAESNVVDNKAVLIKVYDPANADSKILSSLGRRNDLLDLKSTKDLSKLMYVYSDYDEKLDGLDTEEIAFIKNRGGQVLESGTNIPEVMGHSWMLYNSAIQKKIINFLRHRDLSITSRAKPRQGKKSAKAEFTWSK</sequence>
<dbReference type="Pfam" id="PF06028">
    <property type="entry name" value="DUF915"/>
    <property type="match status" value="1"/>
</dbReference>
<organism evidence="2 3">
    <name type="scientific">Elysia marginata</name>
    <dbReference type="NCBI Taxonomy" id="1093978"/>
    <lineage>
        <taxon>Eukaryota</taxon>
        <taxon>Metazoa</taxon>
        <taxon>Spiralia</taxon>
        <taxon>Lophotrochozoa</taxon>
        <taxon>Mollusca</taxon>
        <taxon>Gastropoda</taxon>
        <taxon>Heterobranchia</taxon>
        <taxon>Euthyneura</taxon>
        <taxon>Panpulmonata</taxon>
        <taxon>Sacoglossa</taxon>
        <taxon>Placobranchoidea</taxon>
        <taxon>Plakobranchidae</taxon>
        <taxon>Elysia</taxon>
    </lineage>
</organism>
<dbReference type="Proteomes" id="UP000762676">
    <property type="component" value="Unassembled WGS sequence"/>
</dbReference>
<dbReference type="PANTHER" id="PTHR43798:SF33">
    <property type="entry name" value="HYDROLASE, PUTATIVE (AFU_ORTHOLOGUE AFUA_2G14860)-RELATED"/>
    <property type="match status" value="1"/>
</dbReference>
<dbReference type="InterPro" id="IPR010315">
    <property type="entry name" value="DUF915_hydro-like"/>
</dbReference>
<evidence type="ECO:0000259" key="1">
    <source>
        <dbReference type="Pfam" id="PF00561"/>
    </source>
</evidence>
<gene>
    <name evidence="2" type="ORF">ElyMa_006423500</name>
</gene>
<accession>A0AAV4HXN0</accession>
<dbReference type="SUPFAM" id="SSF53474">
    <property type="entry name" value="alpha/beta-Hydrolases"/>
    <property type="match status" value="2"/>
</dbReference>
<dbReference type="InterPro" id="IPR000073">
    <property type="entry name" value="AB_hydrolase_1"/>
</dbReference>
<dbReference type="EMBL" id="BMAT01012891">
    <property type="protein sequence ID" value="GFS01451.1"/>
    <property type="molecule type" value="Genomic_DNA"/>
</dbReference>
<reference evidence="2 3" key="1">
    <citation type="journal article" date="2021" name="Elife">
        <title>Chloroplast acquisition without the gene transfer in kleptoplastic sea slugs, Plakobranchus ocellatus.</title>
        <authorList>
            <person name="Maeda T."/>
            <person name="Takahashi S."/>
            <person name="Yoshida T."/>
            <person name="Shimamura S."/>
            <person name="Takaki Y."/>
            <person name="Nagai Y."/>
            <person name="Toyoda A."/>
            <person name="Suzuki Y."/>
            <person name="Arimoto A."/>
            <person name="Ishii H."/>
            <person name="Satoh N."/>
            <person name="Nishiyama T."/>
            <person name="Hasebe M."/>
            <person name="Maruyama T."/>
            <person name="Minagawa J."/>
            <person name="Obokata J."/>
            <person name="Shigenobu S."/>
        </authorList>
    </citation>
    <scope>NUCLEOTIDE SEQUENCE [LARGE SCALE GENOMIC DNA]</scope>
</reference>
<feature type="domain" description="AB hydrolase-1" evidence="1">
    <location>
        <begin position="2"/>
        <end position="60"/>
    </location>
</feature>
<evidence type="ECO:0000313" key="3">
    <source>
        <dbReference type="Proteomes" id="UP000762676"/>
    </source>
</evidence>
<dbReference type="InterPro" id="IPR029058">
    <property type="entry name" value="AB_hydrolase_fold"/>
</dbReference>
<dbReference type="Gene3D" id="3.40.50.1820">
    <property type="entry name" value="alpha/beta hydrolase"/>
    <property type="match status" value="2"/>
</dbReference>
<dbReference type="GO" id="GO:0016020">
    <property type="term" value="C:membrane"/>
    <property type="evidence" value="ECO:0007669"/>
    <property type="project" value="TreeGrafter"/>
</dbReference>
<dbReference type="InterPro" id="IPR050266">
    <property type="entry name" value="AB_hydrolase_sf"/>
</dbReference>
<proteinExistence type="predicted"/>
<comment type="caution">
    <text evidence="2">The sequence shown here is derived from an EMBL/GenBank/DDBJ whole genome shotgun (WGS) entry which is preliminary data.</text>
</comment>
<dbReference type="AlphaFoldDB" id="A0AAV4HXN0"/>
<protein>
    <submittedName>
        <fullName evidence="2">Proline iminopeptidase</fullName>
    </submittedName>
</protein>
<evidence type="ECO:0000313" key="2">
    <source>
        <dbReference type="EMBL" id="GFS01451.1"/>
    </source>
</evidence>
<dbReference type="PANTHER" id="PTHR43798">
    <property type="entry name" value="MONOACYLGLYCEROL LIPASE"/>
    <property type="match status" value="1"/>
</dbReference>